<feature type="compositionally biased region" description="Basic residues" evidence="1">
    <location>
        <begin position="115"/>
        <end position="124"/>
    </location>
</feature>
<sequence length="177" mass="18795">MRPRQATGYPQAICALPRCHAGIACLRVRARAACIPNSRCDCFSSRARSVLHPTHGGSNGLRPSVPAAARRRAAQAGPSGSDLAAAATAQRARPKQRSQLSCLCLMGSTRLRCARQRGRGRGRRGQREPERCLTSSQLSRRASWSAGRPPVPSSGFVSCCVTSSSMGRVAVASPSLR</sequence>
<protein>
    <submittedName>
        <fullName evidence="2">Uncharacterized protein</fullName>
    </submittedName>
</protein>
<feature type="region of interest" description="Disordered" evidence="1">
    <location>
        <begin position="115"/>
        <end position="150"/>
    </location>
</feature>
<feature type="compositionally biased region" description="Polar residues" evidence="1">
    <location>
        <begin position="133"/>
        <end position="142"/>
    </location>
</feature>
<comment type="caution">
    <text evidence="2">The sequence shown here is derived from an EMBL/GenBank/DDBJ whole genome shotgun (WGS) entry which is preliminary data.</text>
</comment>
<gene>
    <name evidence="2" type="ORF">DMC30DRAFT_278328</name>
</gene>
<feature type="region of interest" description="Disordered" evidence="1">
    <location>
        <begin position="53"/>
        <end position="92"/>
    </location>
</feature>
<evidence type="ECO:0000313" key="3">
    <source>
        <dbReference type="Proteomes" id="UP000311382"/>
    </source>
</evidence>
<dbReference type="EMBL" id="SOZI01000008">
    <property type="protein sequence ID" value="TNY23741.1"/>
    <property type="molecule type" value="Genomic_DNA"/>
</dbReference>
<accession>A0A5C5G799</accession>
<evidence type="ECO:0000256" key="1">
    <source>
        <dbReference type="SAM" id="MobiDB-lite"/>
    </source>
</evidence>
<keyword evidence="3" id="KW-1185">Reference proteome</keyword>
<dbReference type="Proteomes" id="UP000311382">
    <property type="component" value="Unassembled WGS sequence"/>
</dbReference>
<name>A0A5C5G799_9BASI</name>
<dbReference type="AlphaFoldDB" id="A0A5C5G799"/>
<proteinExistence type="predicted"/>
<evidence type="ECO:0000313" key="2">
    <source>
        <dbReference type="EMBL" id="TNY23741.1"/>
    </source>
</evidence>
<organism evidence="2 3">
    <name type="scientific">Rhodotorula diobovata</name>
    <dbReference type="NCBI Taxonomy" id="5288"/>
    <lineage>
        <taxon>Eukaryota</taxon>
        <taxon>Fungi</taxon>
        <taxon>Dikarya</taxon>
        <taxon>Basidiomycota</taxon>
        <taxon>Pucciniomycotina</taxon>
        <taxon>Microbotryomycetes</taxon>
        <taxon>Sporidiobolales</taxon>
        <taxon>Sporidiobolaceae</taxon>
        <taxon>Rhodotorula</taxon>
    </lineage>
</organism>
<reference evidence="2 3" key="1">
    <citation type="submission" date="2019-03" db="EMBL/GenBank/DDBJ databases">
        <title>Rhodosporidium diobovatum UCD-FST 08-225 genome sequencing, assembly, and annotation.</title>
        <authorList>
            <person name="Fakankun I.U."/>
            <person name="Fristensky B."/>
            <person name="Levin D.B."/>
        </authorList>
    </citation>
    <scope>NUCLEOTIDE SEQUENCE [LARGE SCALE GENOMIC DNA]</scope>
    <source>
        <strain evidence="2 3">UCD-FST 08-225</strain>
    </source>
</reference>